<proteinExistence type="predicted"/>
<dbReference type="EMBL" id="SLXD01000006">
    <property type="protein sequence ID" value="TCP02610.1"/>
    <property type="molecule type" value="Genomic_DNA"/>
</dbReference>
<protein>
    <submittedName>
        <fullName evidence="2">Putative TIM-barrel fold metal-dependent hydrolase</fullName>
    </submittedName>
</protein>
<dbReference type="SUPFAM" id="SSF51556">
    <property type="entry name" value="Metallo-dependent hydrolases"/>
    <property type="match status" value="1"/>
</dbReference>
<evidence type="ECO:0000313" key="2">
    <source>
        <dbReference type="EMBL" id="TCP02610.1"/>
    </source>
</evidence>
<dbReference type="AlphaFoldDB" id="A0A4R2M8E7"/>
<dbReference type="InterPro" id="IPR006680">
    <property type="entry name" value="Amidohydro-rel"/>
</dbReference>
<sequence length="298" mass="32455">MSSPETPKPALRGVSSPARPLPAGAWDTHAHVFGPFDRYPLAADCRYQPPLGPAELHLAALDAAGFARGVLVHASANGFDNSAVLDAARAARSRLAVVAVVREETSDAELARMRQDGVRALRFTETGPVFGAPKPSGTLGLDALQRMAPRLRALGLHAQIWARCEHIADAASWLAGCGVPLVFDHMGQFDVSLGAGHASFRSFLSLLGDTDAWVKLVATRVTRQRWCEADDVRPFHDALLQTVPDRALWGSDWPYIALDPDLPDIGRQIDLFDRWTPDEGLRRKVYVENPARLYGRAA</sequence>
<dbReference type="GeneID" id="99683574"/>
<gene>
    <name evidence="2" type="ORF">EV684_106172</name>
</gene>
<comment type="caution">
    <text evidence="2">The sequence shown here is derived from an EMBL/GenBank/DDBJ whole genome shotgun (WGS) entry which is preliminary data.</text>
</comment>
<dbReference type="Proteomes" id="UP000295106">
    <property type="component" value="Unassembled WGS sequence"/>
</dbReference>
<feature type="domain" description="Amidohydrolase-related" evidence="1">
    <location>
        <begin position="26"/>
        <end position="296"/>
    </location>
</feature>
<accession>A0A4R2M8E7</accession>
<dbReference type="RefSeq" id="WP_132647211.1">
    <property type="nucleotide sequence ID" value="NZ_CP181386.1"/>
</dbReference>
<dbReference type="InterPro" id="IPR052358">
    <property type="entry name" value="Aro_Compnd_Degr_Hydrolases"/>
</dbReference>
<evidence type="ECO:0000259" key="1">
    <source>
        <dbReference type="Pfam" id="PF04909"/>
    </source>
</evidence>
<dbReference type="PANTHER" id="PTHR35563:SF2">
    <property type="entry name" value="BARREL METAL-DEPENDENT HYDROLASE, PUTATIVE (AFU_ORTHOLOGUE AFUA_1G16240)-RELATED"/>
    <property type="match status" value="1"/>
</dbReference>
<dbReference type="GO" id="GO:0016787">
    <property type="term" value="F:hydrolase activity"/>
    <property type="evidence" value="ECO:0007669"/>
    <property type="project" value="UniProtKB-KW"/>
</dbReference>
<name>A0A4R2M8E7_RUBGE</name>
<reference evidence="2 3" key="1">
    <citation type="submission" date="2019-03" db="EMBL/GenBank/DDBJ databases">
        <title>Genomic Encyclopedia of Type Strains, Phase IV (KMG-IV): sequencing the most valuable type-strain genomes for metagenomic binning, comparative biology and taxonomic classification.</title>
        <authorList>
            <person name="Goeker M."/>
        </authorList>
    </citation>
    <scope>NUCLEOTIDE SEQUENCE [LARGE SCALE GENOMIC DNA]</scope>
    <source>
        <strain evidence="2 3">DSM 1709</strain>
    </source>
</reference>
<organism evidence="2 3">
    <name type="scientific">Rubrivivax gelatinosus</name>
    <name type="common">Rhodocyclus gelatinosus</name>
    <name type="synonym">Rhodopseudomonas gelatinosa</name>
    <dbReference type="NCBI Taxonomy" id="28068"/>
    <lineage>
        <taxon>Bacteria</taxon>
        <taxon>Pseudomonadati</taxon>
        <taxon>Pseudomonadota</taxon>
        <taxon>Betaproteobacteria</taxon>
        <taxon>Burkholderiales</taxon>
        <taxon>Sphaerotilaceae</taxon>
        <taxon>Rubrivivax</taxon>
    </lineage>
</organism>
<evidence type="ECO:0000313" key="3">
    <source>
        <dbReference type="Proteomes" id="UP000295106"/>
    </source>
</evidence>
<dbReference type="Gene3D" id="3.20.20.140">
    <property type="entry name" value="Metal-dependent hydrolases"/>
    <property type="match status" value="1"/>
</dbReference>
<keyword evidence="2" id="KW-0378">Hydrolase</keyword>
<dbReference type="Pfam" id="PF04909">
    <property type="entry name" value="Amidohydro_2"/>
    <property type="match status" value="1"/>
</dbReference>
<dbReference type="InterPro" id="IPR032466">
    <property type="entry name" value="Metal_Hydrolase"/>
</dbReference>
<dbReference type="OrthoDB" id="9787654at2"/>
<dbReference type="PANTHER" id="PTHR35563">
    <property type="entry name" value="BARREL METAL-DEPENDENT HYDROLASE, PUTATIVE (AFU_ORTHOLOGUE AFUA_1G16240)-RELATED"/>
    <property type="match status" value="1"/>
</dbReference>